<sequence>MKKLNLTYAIVALIVLFAAACKKDKNNSGNAAYSAKEFTALYGPQMQGRKVMGNVANTFTLPGGTQITIPAGAIRLGGVAVTGEITISAMEVLKRSDVVFGGMNTNHISGAPLASDGFIYLNATVNGTKADQALAIPIRVSIPAKRTGVTQLWEGVEKVGNNNQMAWQAPAPQANGVGVKVDVTAAAQAFTFDMGNLGWINCDVFYSYSNPKTTTRVTLVNNPGNLAVFRGYAGETFVFFCAKGSNVVAQLYTPDGPNKVKSYDNAMPIGVQGKYLSFSIKDGKYYYAELETTIVADQSITLTLAETSESQIQQAINGLNNY</sequence>
<dbReference type="Proteomes" id="UP001336835">
    <property type="component" value="Unassembled WGS sequence"/>
</dbReference>
<protein>
    <submittedName>
        <fullName evidence="2">Uncharacterized protein</fullName>
    </submittedName>
</protein>
<keyword evidence="3" id="KW-1185">Reference proteome</keyword>
<proteinExistence type="predicted"/>
<feature type="signal peptide" evidence="1">
    <location>
        <begin position="1"/>
        <end position="20"/>
    </location>
</feature>
<feature type="chain" id="PRO_5047299222" evidence="1">
    <location>
        <begin position="21"/>
        <end position="322"/>
    </location>
</feature>
<dbReference type="EMBL" id="JAZDQT010000001">
    <property type="protein sequence ID" value="MEE1945079.1"/>
    <property type="molecule type" value="Genomic_DNA"/>
</dbReference>
<evidence type="ECO:0000313" key="3">
    <source>
        <dbReference type="Proteomes" id="UP001336835"/>
    </source>
</evidence>
<evidence type="ECO:0000256" key="1">
    <source>
        <dbReference type="SAM" id="SignalP"/>
    </source>
</evidence>
<keyword evidence="1" id="KW-0732">Signal</keyword>
<name>A0ABU7I6S5_9SPHI</name>
<reference evidence="2 3" key="1">
    <citation type="submission" date="2024-01" db="EMBL/GenBank/DDBJ databases">
        <title>Pedobacter sp. nov., isolated from fresh soil.</title>
        <authorList>
            <person name="Le N.T.T."/>
        </authorList>
    </citation>
    <scope>NUCLEOTIDE SEQUENCE [LARGE SCALE GENOMIC DNA]</scope>
    <source>
        <strain evidence="2 3">KR3-3</strain>
    </source>
</reference>
<dbReference type="RefSeq" id="WP_330107431.1">
    <property type="nucleotide sequence ID" value="NZ_JAZDQT010000001.1"/>
</dbReference>
<gene>
    <name evidence="2" type="ORF">VRU48_08170</name>
</gene>
<accession>A0ABU7I6S5</accession>
<organism evidence="2 3">
    <name type="scientific">Pedobacter albus</name>
    <dbReference type="NCBI Taxonomy" id="3113905"/>
    <lineage>
        <taxon>Bacteria</taxon>
        <taxon>Pseudomonadati</taxon>
        <taxon>Bacteroidota</taxon>
        <taxon>Sphingobacteriia</taxon>
        <taxon>Sphingobacteriales</taxon>
        <taxon>Sphingobacteriaceae</taxon>
        <taxon>Pedobacter</taxon>
    </lineage>
</organism>
<comment type="caution">
    <text evidence="2">The sequence shown here is derived from an EMBL/GenBank/DDBJ whole genome shotgun (WGS) entry which is preliminary data.</text>
</comment>
<evidence type="ECO:0000313" key="2">
    <source>
        <dbReference type="EMBL" id="MEE1945079.1"/>
    </source>
</evidence>
<dbReference type="PROSITE" id="PS51257">
    <property type="entry name" value="PROKAR_LIPOPROTEIN"/>
    <property type="match status" value="1"/>
</dbReference>